<keyword evidence="20" id="KW-1185">Reference proteome</keyword>
<keyword evidence="9 15" id="KW-0130">Cell adhesion</keyword>
<proteinExistence type="predicted"/>
<dbReference type="FunFam" id="2.60.40.60:FF:000008">
    <property type="entry name" value="Cadherin 24"/>
    <property type="match status" value="1"/>
</dbReference>
<evidence type="ECO:0000256" key="3">
    <source>
        <dbReference type="ARBA" id="ARBA00022475"/>
    </source>
</evidence>
<evidence type="ECO:0000256" key="16">
    <source>
        <dbReference type="RuleBase" id="RU004357"/>
    </source>
</evidence>
<protein>
    <submittedName>
        <fullName evidence="19">Cadherin-8-like</fullName>
    </submittedName>
</protein>
<feature type="chain" id="PRO_5025635240" evidence="17">
    <location>
        <begin position="23"/>
        <end position="768"/>
    </location>
</feature>
<dbReference type="GO" id="GO:0043679">
    <property type="term" value="C:axon terminus"/>
    <property type="evidence" value="ECO:0007669"/>
    <property type="project" value="TreeGrafter"/>
</dbReference>
<dbReference type="Ensembl" id="ENSSANT00000064239.1">
    <property type="protein sequence ID" value="ENSSANP00000060405.1"/>
    <property type="gene ID" value="ENSSANG00000029968.1"/>
</dbReference>
<evidence type="ECO:0000256" key="11">
    <source>
        <dbReference type="ARBA" id="ARBA00022989"/>
    </source>
</evidence>
<evidence type="ECO:0000313" key="20">
    <source>
        <dbReference type="Proteomes" id="UP000472260"/>
    </source>
</evidence>
<dbReference type="FunFam" id="2.60.40.60:FF:000009">
    <property type="entry name" value="Cadherin 24"/>
    <property type="match status" value="1"/>
</dbReference>
<feature type="domain" description="Cadherin" evidence="18">
    <location>
        <begin position="482"/>
        <end position="597"/>
    </location>
</feature>
<evidence type="ECO:0000259" key="18">
    <source>
        <dbReference type="PROSITE" id="PS50268"/>
    </source>
</evidence>
<dbReference type="GO" id="GO:0008013">
    <property type="term" value="F:beta-catenin binding"/>
    <property type="evidence" value="ECO:0007669"/>
    <property type="project" value="TreeGrafter"/>
</dbReference>
<feature type="domain" description="Cadherin" evidence="18">
    <location>
        <begin position="163"/>
        <end position="270"/>
    </location>
</feature>
<dbReference type="PROSITE" id="PS00232">
    <property type="entry name" value="CADHERIN_1"/>
    <property type="match status" value="2"/>
</dbReference>
<evidence type="ECO:0000256" key="13">
    <source>
        <dbReference type="ARBA" id="ARBA00023180"/>
    </source>
</evidence>
<dbReference type="InterPro" id="IPR002126">
    <property type="entry name" value="Cadherin-like_dom"/>
</dbReference>
<evidence type="ECO:0000256" key="17">
    <source>
        <dbReference type="SAM" id="SignalP"/>
    </source>
</evidence>
<name>A0A671PQU3_9TELE</name>
<gene>
    <name evidence="19" type="primary">cdh8</name>
</gene>
<keyword evidence="4 15" id="KW-0812">Transmembrane</keyword>
<dbReference type="SMART" id="SM00112">
    <property type="entry name" value="CA"/>
    <property type="match status" value="5"/>
</dbReference>
<dbReference type="Proteomes" id="UP000472260">
    <property type="component" value="Unassembled WGS sequence"/>
</dbReference>
<dbReference type="GO" id="GO:0016339">
    <property type="term" value="P:calcium-dependent cell-cell adhesion via plasma membrane cell adhesion molecules"/>
    <property type="evidence" value="ECO:0007669"/>
    <property type="project" value="TreeGrafter"/>
</dbReference>
<organism evidence="19 20">
    <name type="scientific">Sinocyclocheilus anshuiensis</name>
    <dbReference type="NCBI Taxonomy" id="1608454"/>
    <lineage>
        <taxon>Eukaryota</taxon>
        <taxon>Metazoa</taxon>
        <taxon>Chordata</taxon>
        <taxon>Craniata</taxon>
        <taxon>Vertebrata</taxon>
        <taxon>Euteleostomi</taxon>
        <taxon>Actinopterygii</taxon>
        <taxon>Neopterygii</taxon>
        <taxon>Teleostei</taxon>
        <taxon>Ostariophysi</taxon>
        <taxon>Cypriniformes</taxon>
        <taxon>Cyprinidae</taxon>
        <taxon>Cyprininae</taxon>
        <taxon>Sinocyclocheilus</taxon>
    </lineage>
</organism>
<dbReference type="CDD" id="cd11304">
    <property type="entry name" value="Cadherin_repeat"/>
    <property type="match status" value="5"/>
</dbReference>
<evidence type="ECO:0000256" key="1">
    <source>
        <dbReference type="ARBA" id="ARBA00004251"/>
    </source>
</evidence>
<evidence type="ECO:0000256" key="15">
    <source>
        <dbReference type="RuleBase" id="RU003318"/>
    </source>
</evidence>
<feature type="domain" description="Cadherin" evidence="18">
    <location>
        <begin position="384"/>
        <end position="482"/>
    </location>
</feature>
<dbReference type="GO" id="GO:0034332">
    <property type="term" value="P:adherens junction organization"/>
    <property type="evidence" value="ECO:0007669"/>
    <property type="project" value="TreeGrafter"/>
</dbReference>
<dbReference type="InterPro" id="IPR039808">
    <property type="entry name" value="Cadherin"/>
</dbReference>
<dbReference type="GO" id="GO:0000902">
    <property type="term" value="P:cell morphogenesis"/>
    <property type="evidence" value="ECO:0007669"/>
    <property type="project" value="TreeGrafter"/>
</dbReference>
<keyword evidence="8 14" id="KW-0106">Calcium</keyword>
<dbReference type="SUPFAM" id="SSF49313">
    <property type="entry name" value="Cadherin-like"/>
    <property type="match status" value="5"/>
</dbReference>
<dbReference type="GO" id="GO:0002009">
    <property type="term" value="P:morphogenesis of an epithelium"/>
    <property type="evidence" value="ECO:0007669"/>
    <property type="project" value="UniProtKB-ARBA"/>
</dbReference>
<keyword evidence="10" id="KW-0965">Cell junction</keyword>
<keyword evidence="3" id="KW-1003">Cell membrane</keyword>
<dbReference type="PRINTS" id="PR00205">
    <property type="entry name" value="CADHERIN"/>
</dbReference>
<dbReference type="GO" id="GO:0043083">
    <property type="term" value="C:synaptic cleft"/>
    <property type="evidence" value="ECO:0007669"/>
    <property type="project" value="TreeGrafter"/>
</dbReference>
<keyword evidence="6 17" id="KW-0732">Signal</keyword>
<dbReference type="GO" id="GO:0007156">
    <property type="term" value="P:homophilic cell adhesion via plasma membrane adhesion molecules"/>
    <property type="evidence" value="ECO:0007669"/>
    <property type="project" value="InterPro"/>
</dbReference>
<dbReference type="Pfam" id="PF01049">
    <property type="entry name" value="CADH_Y-type_LIR"/>
    <property type="match status" value="1"/>
</dbReference>
<dbReference type="InterPro" id="IPR020894">
    <property type="entry name" value="Cadherin_CS"/>
</dbReference>
<feature type="domain" description="Cadherin" evidence="18">
    <location>
        <begin position="271"/>
        <end position="383"/>
    </location>
</feature>
<evidence type="ECO:0000256" key="5">
    <source>
        <dbReference type="ARBA" id="ARBA00022723"/>
    </source>
</evidence>
<comment type="subcellular location">
    <subcellularLocation>
        <location evidence="2">Cell junction</location>
        <location evidence="2">Adherens junction</location>
    </subcellularLocation>
    <subcellularLocation>
        <location evidence="1 15">Cell membrane</location>
        <topology evidence="1 15">Single-pass type I membrane protein</topology>
    </subcellularLocation>
</comment>
<feature type="domain" description="Cadherin" evidence="18">
    <location>
        <begin position="82"/>
        <end position="162"/>
    </location>
</feature>
<evidence type="ECO:0000256" key="10">
    <source>
        <dbReference type="ARBA" id="ARBA00022949"/>
    </source>
</evidence>
<evidence type="ECO:0000256" key="7">
    <source>
        <dbReference type="ARBA" id="ARBA00022737"/>
    </source>
</evidence>
<dbReference type="GO" id="GO:0045296">
    <property type="term" value="F:cadherin binding"/>
    <property type="evidence" value="ECO:0007669"/>
    <property type="project" value="TreeGrafter"/>
</dbReference>
<dbReference type="FunFam" id="2.60.40.60:FF:000014">
    <property type="entry name" value="Cadherin 8"/>
    <property type="match status" value="1"/>
</dbReference>
<dbReference type="PANTHER" id="PTHR24027:SF273">
    <property type="entry name" value="CADHERIN-8"/>
    <property type="match status" value="1"/>
</dbReference>
<evidence type="ECO:0000256" key="6">
    <source>
        <dbReference type="ARBA" id="ARBA00022729"/>
    </source>
</evidence>
<keyword evidence="11" id="KW-1133">Transmembrane helix</keyword>
<dbReference type="FunFam" id="4.10.900.10:FF:000001">
    <property type="entry name" value="Cadherin 2"/>
    <property type="match status" value="1"/>
</dbReference>
<dbReference type="InterPro" id="IPR000233">
    <property type="entry name" value="Cadherin_Y-type_LIR"/>
</dbReference>
<dbReference type="GO" id="GO:0016342">
    <property type="term" value="C:catenin complex"/>
    <property type="evidence" value="ECO:0007669"/>
    <property type="project" value="TreeGrafter"/>
</dbReference>
<keyword evidence="12" id="KW-0472">Membrane</keyword>
<dbReference type="PANTHER" id="PTHR24027">
    <property type="entry name" value="CADHERIN-23"/>
    <property type="match status" value="1"/>
</dbReference>
<keyword evidence="7" id="KW-0677">Repeat</keyword>
<dbReference type="GO" id="GO:0044331">
    <property type="term" value="P:cell-cell adhesion mediated by cadherin"/>
    <property type="evidence" value="ECO:0007669"/>
    <property type="project" value="TreeGrafter"/>
</dbReference>
<sequence>MQRDLWTSLLLVWITCVPYSSMAPLNNQSQSLQTASAMIPRNRPSEGQRILSRAKRGWVWNQMFVLEEFSGPDPILVGRLHTDLDMGNKNIKYVLAGEGAGTIFAINERTGDIHAMKKLDREEKAEYTLTAQVIDRDTNQPLEPPSEFIIKVQDINDNPPQFIEGPYKGSVPEMSQVGTSVTRLTATDADDPVYGNSARLVYSILEGQPYFSIDQTTVIRVALAGMDREMREEYLVVIQAKDMGGHMGGLSGTTTVTVTLTDINDNPPKFTKGSYEFTIPEDLGIGKPGGRVKANDRDIGQNAKSTYSIIGGDERDIFEIVTDAQTQEGILRLKKPLDFESKKSYNLTVVATNIRADSITGGPYMDQAMVKVIVEDADEPPVFTKSTYLFDVHENAAINTVIGAVAARDQDTTHSQVRYFIDRHTDLERQFNINVDDGKITLAKPLDRETDMWHNITVTATEVRKATVAIKVLDINDNAPEFATEYEAFLCENGKPGQVIQTISAVDKDNPSQGHTFHYRLEMLNNPNFTIKNNLDNSISVLAKHDSFRRQKQDTHLLPIVVTDDGEPPMSSTNTLTIRVCGCSREGIVQSCNVEAFVLPIGLSMGALIAILALKEYKIKTSELHDEDVRENIIRYDDEGGGEEDTEAFDIATLQNPDGINGYLPRKDIKPDLQFMPRQGQHSGPNGVDVDEFINVRLHEADNDPTAPPYDSIQIYGYEGRGSIAGSLSSLETASSDSDQNYDYLREWGPRFRRLGELYSVGESDKET</sequence>
<dbReference type="InterPro" id="IPR015919">
    <property type="entry name" value="Cadherin-like_sf"/>
</dbReference>
<evidence type="ECO:0000313" key="19">
    <source>
        <dbReference type="Ensembl" id="ENSSANP00000060405.1"/>
    </source>
</evidence>
<evidence type="ECO:0000256" key="12">
    <source>
        <dbReference type="ARBA" id="ARBA00023136"/>
    </source>
</evidence>
<dbReference type="GO" id="GO:0007043">
    <property type="term" value="P:cell-cell junction assembly"/>
    <property type="evidence" value="ECO:0007669"/>
    <property type="project" value="TreeGrafter"/>
</dbReference>
<reference evidence="19" key="2">
    <citation type="submission" date="2025-09" db="UniProtKB">
        <authorList>
            <consortium name="Ensembl"/>
        </authorList>
    </citation>
    <scope>IDENTIFICATION</scope>
</reference>
<dbReference type="Pfam" id="PF00028">
    <property type="entry name" value="Cadherin"/>
    <property type="match status" value="5"/>
</dbReference>
<dbReference type="FunFam" id="2.60.40.60:FF:000017">
    <property type="entry name" value="Cadherin 24"/>
    <property type="match status" value="1"/>
</dbReference>
<dbReference type="GO" id="GO:0005912">
    <property type="term" value="C:adherens junction"/>
    <property type="evidence" value="ECO:0007669"/>
    <property type="project" value="UniProtKB-SubCell"/>
</dbReference>
<keyword evidence="5" id="KW-0479">Metal-binding</keyword>
<evidence type="ECO:0000256" key="14">
    <source>
        <dbReference type="PROSITE-ProRule" id="PRU00043"/>
    </source>
</evidence>
<dbReference type="InterPro" id="IPR027397">
    <property type="entry name" value="Catenin-bd_sf"/>
</dbReference>
<dbReference type="AlphaFoldDB" id="A0A671PQU3"/>
<reference evidence="19" key="1">
    <citation type="submission" date="2025-08" db="UniProtKB">
        <authorList>
            <consortium name="Ensembl"/>
        </authorList>
    </citation>
    <scope>IDENTIFICATION</scope>
</reference>
<accession>A0A671PQU3</accession>
<dbReference type="Gene3D" id="2.60.40.60">
    <property type="entry name" value="Cadherins"/>
    <property type="match status" value="5"/>
</dbReference>
<dbReference type="GO" id="GO:0016477">
    <property type="term" value="P:cell migration"/>
    <property type="evidence" value="ECO:0007669"/>
    <property type="project" value="TreeGrafter"/>
</dbReference>
<evidence type="ECO:0000256" key="8">
    <source>
        <dbReference type="ARBA" id="ARBA00022837"/>
    </source>
</evidence>
<dbReference type="PROSITE" id="PS50268">
    <property type="entry name" value="CADHERIN_2"/>
    <property type="match status" value="5"/>
</dbReference>
<evidence type="ECO:0000256" key="2">
    <source>
        <dbReference type="ARBA" id="ARBA00004536"/>
    </source>
</evidence>
<evidence type="ECO:0000256" key="4">
    <source>
        <dbReference type="ARBA" id="ARBA00022692"/>
    </source>
</evidence>
<evidence type="ECO:0000256" key="9">
    <source>
        <dbReference type="ARBA" id="ARBA00022889"/>
    </source>
</evidence>
<keyword evidence="13" id="KW-0325">Glycoprotein</keyword>
<feature type="signal peptide" evidence="17">
    <location>
        <begin position="1"/>
        <end position="22"/>
    </location>
</feature>
<dbReference type="Gene3D" id="4.10.900.10">
    <property type="entry name" value="TCF3-CBD (Catenin binding domain)"/>
    <property type="match status" value="1"/>
</dbReference>
<dbReference type="GO" id="GO:0005509">
    <property type="term" value="F:calcium ion binding"/>
    <property type="evidence" value="ECO:0007669"/>
    <property type="project" value="UniProtKB-UniRule"/>
</dbReference>
<comment type="function">
    <text evidence="16">Cadherins are calcium-dependent cell adhesion proteins.</text>
</comment>
<dbReference type="FunFam" id="2.60.40.60:FF:000012">
    <property type="entry name" value="Cadherin 24"/>
    <property type="match status" value="1"/>
</dbReference>